<accession>A0AAV3W5A2</accession>
<proteinExistence type="predicted"/>
<protein>
    <submittedName>
        <fullName evidence="1">Uncharacterized protein</fullName>
    </submittedName>
</protein>
<name>A0AAV3W5A2_9CLOT</name>
<dbReference type="AlphaFoldDB" id="A0AAV3W5A2"/>
<reference evidence="1 2" key="1">
    <citation type="submission" date="2019-06" db="EMBL/GenBank/DDBJ databases">
        <title>Draft genome sequence of Clostridium diolis DSM 15410.</title>
        <authorList>
            <person name="Kobayashi H."/>
            <person name="Tanizawa Y."/>
            <person name="Tohno M."/>
        </authorList>
    </citation>
    <scope>NUCLEOTIDE SEQUENCE [LARGE SCALE GENOMIC DNA]</scope>
    <source>
        <strain evidence="1 2">DSM 15410</strain>
    </source>
</reference>
<sequence length="98" mass="11432">MGAPYEFNWYLVVASNDAIKEIGKNRYGTLKSENRIYPINSEIPLIVKEIGCIGVVRILRFTIDKDSTEIEFEYVSELNLDGKVSKHYYDMYLEMKNK</sequence>
<dbReference type="EMBL" id="BJLA01000024">
    <property type="protein sequence ID" value="GEA33635.1"/>
    <property type="molecule type" value="Genomic_DNA"/>
</dbReference>
<dbReference type="RefSeq" id="WP_039771161.1">
    <property type="nucleotide sequence ID" value="NZ_BJLA01000024.1"/>
</dbReference>
<dbReference type="InterPro" id="IPR015947">
    <property type="entry name" value="PUA-like_sf"/>
</dbReference>
<comment type="caution">
    <text evidence="1">The sequence shown here is derived from an EMBL/GenBank/DDBJ whole genome shotgun (WGS) entry which is preliminary data.</text>
</comment>
<keyword evidence="2" id="KW-1185">Reference proteome</keyword>
<dbReference type="Gene3D" id="2.40.240.20">
    <property type="entry name" value="Hypothetical PUA domain-like, domain 1"/>
    <property type="match status" value="1"/>
</dbReference>
<dbReference type="SUPFAM" id="SSF88697">
    <property type="entry name" value="PUA domain-like"/>
    <property type="match status" value="1"/>
</dbReference>
<dbReference type="Proteomes" id="UP000325212">
    <property type="component" value="Unassembled WGS sequence"/>
</dbReference>
<dbReference type="Pfam" id="PF10763">
    <property type="entry name" value="DUF2584"/>
    <property type="match status" value="1"/>
</dbReference>
<evidence type="ECO:0000313" key="2">
    <source>
        <dbReference type="Proteomes" id="UP000325212"/>
    </source>
</evidence>
<gene>
    <name evidence="1" type="ORF">CDIOL_45580</name>
</gene>
<dbReference type="InterPro" id="IPR019699">
    <property type="entry name" value="DUF2584"/>
</dbReference>
<evidence type="ECO:0000313" key="1">
    <source>
        <dbReference type="EMBL" id="GEA33635.1"/>
    </source>
</evidence>
<organism evidence="1 2">
    <name type="scientific">Clostridium diolis</name>
    <dbReference type="NCBI Taxonomy" id="223919"/>
    <lineage>
        <taxon>Bacteria</taxon>
        <taxon>Bacillati</taxon>
        <taxon>Bacillota</taxon>
        <taxon>Clostridia</taxon>
        <taxon>Eubacteriales</taxon>
        <taxon>Clostridiaceae</taxon>
        <taxon>Clostridium</taxon>
    </lineage>
</organism>